<dbReference type="Proteomes" id="UP000005019">
    <property type="component" value="Unassembled WGS sequence"/>
</dbReference>
<dbReference type="STRING" id="1000565.METUNv1_01217"/>
<accession>F5RAK3</accession>
<dbReference type="AlphaFoldDB" id="F5RAK3"/>
<dbReference type="RefSeq" id="WP_008059811.1">
    <property type="nucleotide sequence ID" value="NZ_AFHG01000036.1"/>
</dbReference>
<dbReference type="EMBL" id="AFHG01000036">
    <property type="protein sequence ID" value="EGK72452.1"/>
    <property type="molecule type" value="Genomic_DNA"/>
</dbReference>
<reference evidence="2 3" key="1">
    <citation type="journal article" date="2011" name="J. Bacteriol.">
        <title>Genome sequence of Methyloversatilis universalis FAM5T, a methylotrophic representative of the order Rhodocyclales.</title>
        <authorList>
            <person name="Kittichotirat W."/>
            <person name="Good N.M."/>
            <person name="Hall R."/>
            <person name="Bringel F."/>
            <person name="Lajus A."/>
            <person name="Medigue C."/>
            <person name="Smalley N.E."/>
            <person name="Beck D."/>
            <person name="Bumgarner R."/>
            <person name="Vuilleumier S."/>
            <person name="Kalyuzhnaya M.G."/>
        </authorList>
    </citation>
    <scope>NUCLEOTIDE SEQUENCE [LARGE SCALE GENOMIC DNA]</scope>
    <source>
        <strain evidence="3">ATCC BAA-1314 / JCM 13912 / FAM5</strain>
    </source>
</reference>
<sequence length="90" mass="8778">MLEGITASQWLNAGSSVLGKALSAPPAPPAISGSGTLGSTVPVDHSGWTVSTGGGTAYGTPPALKSTSVYMVAAVGAAVVLALLVWKKKG</sequence>
<evidence type="ECO:0000256" key="1">
    <source>
        <dbReference type="SAM" id="Phobius"/>
    </source>
</evidence>
<gene>
    <name evidence="2" type="ORF">METUNv1_01217</name>
</gene>
<organism evidence="2 3">
    <name type="scientific">Methyloversatilis universalis (strain ATCC BAA-1314 / DSM 25237 / JCM 13912 / CCUG 52030 / FAM5)</name>
    <dbReference type="NCBI Taxonomy" id="1000565"/>
    <lineage>
        <taxon>Bacteria</taxon>
        <taxon>Pseudomonadati</taxon>
        <taxon>Pseudomonadota</taxon>
        <taxon>Betaproteobacteria</taxon>
        <taxon>Nitrosomonadales</taxon>
        <taxon>Sterolibacteriaceae</taxon>
        <taxon>Methyloversatilis</taxon>
    </lineage>
</organism>
<protein>
    <submittedName>
        <fullName evidence="2">Uncharacterized protein</fullName>
    </submittedName>
</protein>
<evidence type="ECO:0000313" key="3">
    <source>
        <dbReference type="Proteomes" id="UP000005019"/>
    </source>
</evidence>
<keyword evidence="1" id="KW-1133">Transmembrane helix</keyword>
<name>F5RAK3_METUF</name>
<proteinExistence type="predicted"/>
<keyword evidence="1" id="KW-0472">Membrane</keyword>
<keyword evidence="3" id="KW-1185">Reference proteome</keyword>
<comment type="caution">
    <text evidence="2">The sequence shown here is derived from an EMBL/GenBank/DDBJ whole genome shotgun (WGS) entry which is preliminary data.</text>
</comment>
<feature type="transmembrane region" description="Helical" evidence="1">
    <location>
        <begin position="68"/>
        <end position="86"/>
    </location>
</feature>
<keyword evidence="1" id="KW-0812">Transmembrane</keyword>
<evidence type="ECO:0000313" key="2">
    <source>
        <dbReference type="EMBL" id="EGK72452.1"/>
    </source>
</evidence>